<keyword evidence="2" id="KW-1185">Reference proteome</keyword>
<reference evidence="2" key="1">
    <citation type="journal article" date="2019" name="Int. J. Syst. Evol. Microbiol.">
        <title>The Global Catalogue of Microorganisms (GCM) 10K type strain sequencing project: providing services to taxonomists for standard genome sequencing and annotation.</title>
        <authorList>
            <consortium name="The Broad Institute Genomics Platform"/>
            <consortium name="The Broad Institute Genome Sequencing Center for Infectious Disease"/>
            <person name="Wu L."/>
            <person name="Ma J."/>
        </authorList>
    </citation>
    <scope>NUCLEOTIDE SEQUENCE [LARGE SCALE GENOMIC DNA]</scope>
    <source>
        <strain evidence="2">CGMCC 1.7693</strain>
    </source>
</reference>
<dbReference type="Proteomes" id="UP000641206">
    <property type="component" value="Unassembled WGS sequence"/>
</dbReference>
<name>A0ABQ2NWZ5_9BACI</name>
<dbReference type="EMBL" id="BMLW01000008">
    <property type="protein sequence ID" value="GGP12628.1"/>
    <property type="molecule type" value="Genomic_DNA"/>
</dbReference>
<evidence type="ECO:0000313" key="2">
    <source>
        <dbReference type="Proteomes" id="UP000641206"/>
    </source>
</evidence>
<sequence length="53" mass="6256">MNVNFWNSAAIALGDLEMQIINSVFYKIRILQSGSREKFCYRYSFEIKFGNLE</sequence>
<organism evidence="1 2">
    <name type="scientific">Oceanobacillus neutriphilus</name>
    <dbReference type="NCBI Taxonomy" id="531815"/>
    <lineage>
        <taxon>Bacteria</taxon>
        <taxon>Bacillati</taxon>
        <taxon>Bacillota</taxon>
        <taxon>Bacilli</taxon>
        <taxon>Bacillales</taxon>
        <taxon>Bacillaceae</taxon>
        <taxon>Oceanobacillus</taxon>
    </lineage>
</organism>
<accession>A0ABQ2NWZ5</accession>
<proteinExistence type="predicted"/>
<protein>
    <submittedName>
        <fullName evidence="1">Uncharacterized protein</fullName>
    </submittedName>
</protein>
<comment type="caution">
    <text evidence="1">The sequence shown here is derived from an EMBL/GenBank/DDBJ whole genome shotgun (WGS) entry which is preliminary data.</text>
</comment>
<evidence type="ECO:0000313" key="1">
    <source>
        <dbReference type="EMBL" id="GGP12628.1"/>
    </source>
</evidence>
<gene>
    <name evidence="1" type="ORF">GCM10011346_29350</name>
</gene>